<keyword evidence="3" id="KW-1185">Reference proteome</keyword>
<accession>A0ABS8P7V7</accession>
<comment type="caution">
    <text evidence="2">The sequence shown here is derived from an EMBL/GenBank/DDBJ whole genome shotgun (WGS) entry which is preliminary data.</text>
</comment>
<evidence type="ECO:0000313" key="2">
    <source>
        <dbReference type="EMBL" id="MCD2193496.1"/>
    </source>
</evidence>
<proteinExistence type="predicted"/>
<organism evidence="2 3">
    <name type="scientific">Actinomycetospora endophytica</name>
    <dbReference type="NCBI Taxonomy" id="2291215"/>
    <lineage>
        <taxon>Bacteria</taxon>
        <taxon>Bacillati</taxon>
        <taxon>Actinomycetota</taxon>
        <taxon>Actinomycetes</taxon>
        <taxon>Pseudonocardiales</taxon>
        <taxon>Pseudonocardiaceae</taxon>
        <taxon>Actinomycetospora</taxon>
    </lineage>
</organism>
<dbReference type="EMBL" id="JAJNDB010000001">
    <property type="protein sequence ID" value="MCD2193496.1"/>
    <property type="molecule type" value="Genomic_DNA"/>
</dbReference>
<feature type="compositionally biased region" description="Basic and acidic residues" evidence="1">
    <location>
        <begin position="42"/>
        <end position="57"/>
    </location>
</feature>
<feature type="region of interest" description="Disordered" evidence="1">
    <location>
        <begin position="36"/>
        <end position="86"/>
    </location>
</feature>
<evidence type="ECO:0000256" key="1">
    <source>
        <dbReference type="SAM" id="MobiDB-lite"/>
    </source>
</evidence>
<reference evidence="2 3" key="1">
    <citation type="submission" date="2021-11" db="EMBL/GenBank/DDBJ databases">
        <title>Draft genome sequence of Actinomycetospora sp. SF1 isolated from the rhizosphere soil.</title>
        <authorList>
            <person name="Duangmal K."/>
            <person name="Chantavorakit T."/>
        </authorList>
    </citation>
    <scope>NUCLEOTIDE SEQUENCE [LARGE SCALE GENOMIC DNA]</scope>
    <source>
        <strain evidence="2 3">TBRC 5722</strain>
    </source>
</reference>
<gene>
    <name evidence="2" type="ORF">LQ327_08885</name>
</gene>
<dbReference type="Proteomes" id="UP001199469">
    <property type="component" value="Unassembled WGS sequence"/>
</dbReference>
<evidence type="ECO:0000313" key="3">
    <source>
        <dbReference type="Proteomes" id="UP001199469"/>
    </source>
</evidence>
<dbReference type="RefSeq" id="WP_230731703.1">
    <property type="nucleotide sequence ID" value="NZ_JAJNDB010000001.1"/>
</dbReference>
<sequence>MFRSSQPGPDWFRYQYRSLIRATHTHAELDAARLVEESMLPRPDDDQGQDDVRETPSRMDPMCPDDKVGYLSTEESPWLPPDVPAN</sequence>
<name>A0ABS8P7V7_9PSEU</name>
<protein>
    <submittedName>
        <fullName evidence="2">Uncharacterized protein</fullName>
    </submittedName>
</protein>